<sequence length="82" mass="9299">MQRTSSDVLSQEFLQIRAKILEIGAFFDRLAEAGASPDQPQPKQLLDQGCAILTDDEPDKAARIQLLFSREYDADWRDKFGI</sequence>
<reference evidence="1 2" key="1">
    <citation type="submission" date="2019-02" db="EMBL/GenBank/DDBJ databases">
        <title>Deep-cultivation of Planctomycetes and their phenomic and genomic characterization uncovers novel biology.</title>
        <authorList>
            <person name="Wiegand S."/>
            <person name="Jogler M."/>
            <person name="Boedeker C."/>
            <person name="Pinto D."/>
            <person name="Vollmers J."/>
            <person name="Rivas-Marin E."/>
            <person name="Kohn T."/>
            <person name="Peeters S.H."/>
            <person name="Heuer A."/>
            <person name="Rast P."/>
            <person name="Oberbeckmann S."/>
            <person name="Bunk B."/>
            <person name="Jeske O."/>
            <person name="Meyerdierks A."/>
            <person name="Storesund J.E."/>
            <person name="Kallscheuer N."/>
            <person name="Luecker S."/>
            <person name="Lage O.M."/>
            <person name="Pohl T."/>
            <person name="Merkel B.J."/>
            <person name="Hornburger P."/>
            <person name="Mueller R.-W."/>
            <person name="Bruemmer F."/>
            <person name="Labrenz M."/>
            <person name="Spormann A.M."/>
            <person name="Op den Camp H."/>
            <person name="Overmann J."/>
            <person name="Amann R."/>
            <person name="Jetten M.S.M."/>
            <person name="Mascher T."/>
            <person name="Medema M.H."/>
            <person name="Devos D.P."/>
            <person name="Kaster A.-K."/>
            <person name="Ovreas L."/>
            <person name="Rohde M."/>
            <person name="Galperin M.Y."/>
            <person name="Jogler C."/>
        </authorList>
    </citation>
    <scope>NUCLEOTIDE SEQUENCE [LARGE SCALE GENOMIC DNA]</scope>
    <source>
        <strain evidence="1 2">Q31a</strain>
    </source>
</reference>
<organism evidence="1 2">
    <name type="scientific">Aureliella helgolandensis</name>
    <dbReference type="NCBI Taxonomy" id="2527968"/>
    <lineage>
        <taxon>Bacteria</taxon>
        <taxon>Pseudomonadati</taxon>
        <taxon>Planctomycetota</taxon>
        <taxon>Planctomycetia</taxon>
        <taxon>Pirellulales</taxon>
        <taxon>Pirellulaceae</taxon>
        <taxon>Aureliella</taxon>
    </lineage>
</organism>
<protein>
    <submittedName>
        <fullName evidence="1">Uncharacterized protein</fullName>
    </submittedName>
</protein>
<dbReference type="AlphaFoldDB" id="A0A518FZJ7"/>
<gene>
    <name evidence="1" type="ORF">Q31a_00520</name>
</gene>
<keyword evidence="2" id="KW-1185">Reference proteome</keyword>
<proteinExistence type="predicted"/>
<dbReference type="OrthoDB" id="287432at2"/>
<dbReference type="KEGG" id="ahel:Q31a_00520"/>
<dbReference type="Proteomes" id="UP000318017">
    <property type="component" value="Chromosome"/>
</dbReference>
<accession>A0A518FZJ7</accession>
<dbReference type="EMBL" id="CP036298">
    <property type="protein sequence ID" value="QDV21773.1"/>
    <property type="molecule type" value="Genomic_DNA"/>
</dbReference>
<name>A0A518FZJ7_9BACT</name>
<dbReference type="RefSeq" id="WP_145072443.1">
    <property type="nucleotide sequence ID" value="NZ_CP036298.1"/>
</dbReference>
<evidence type="ECO:0000313" key="2">
    <source>
        <dbReference type="Proteomes" id="UP000318017"/>
    </source>
</evidence>
<evidence type="ECO:0000313" key="1">
    <source>
        <dbReference type="EMBL" id="QDV21773.1"/>
    </source>
</evidence>